<comment type="caution">
    <text evidence="1">The sequence shown here is derived from an EMBL/GenBank/DDBJ whole genome shotgun (WGS) entry which is preliminary data.</text>
</comment>
<dbReference type="AlphaFoldDB" id="A0A8J3X8A9"/>
<keyword evidence="2" id="KW-1185">Reference proteome</keyword>
<dbReference type="RefSeq" id="WP_203955893.1">
    <property type="nucleotide sequence ID" value="NZ_BOOO01000031.1"/>
</dbReference>
<evidence type="ECO:0000313" key="1">
    <source>
        <dbReference type="EMBL" id="GII31987.1"/>
    </source>
</evidence>
<organism evidence="1 2">
    <name type="scientific">Planotetraspora mira</name>
    <dbReference type="NCBI Taxonomy" id="58121"/>
    <lineage>
        <taxon>Bacteria</taxon>
        <taxon>Bacillati</taxon>
        <taxon>Actinomycetota</taxon>
        <taxon>Actinomycetes</taxon>
        <taxon>Streptosporangiales</taxon>
        <taxon>Streptosporangiaceae</taxon>
        <taxon>Planotetraspora</taxon>
    </lineage>
</organism>
<accession>A0A8J3X8A9</accession>
<proteinExistence type="predicted"/>
<sequence length="58" mass="6510">MVRKKQRIGPDIRLMVPKTAGGKRMRDALVRLPLMRGVGAVERLTPATRVRALPECSR</sequence>
<gene>
    <name evidence="1" type="ORF">Pmi06nite_54290</name>
</gene>
<reference evidence="1 2" key="1">
    <citation type="submission" date="2021-01" db="EMBL/GenBank/DDBJ databases">
        <title>Whole genome shotgun sequence of Planotetraspora mira NBRC 15435.</title>
        <authorList>
            <person name="Komaki H."/>
            <person name="Tamura T."/>
        </authorList>
    </citation>
    <scope>NUCLEOTIDE SEQUENCE [LARGE SCALE GENOMIC DNA]</scope>
    <source>
        <strain evidence="1 2">NBRC 15435</strain>
    </source>
</reference>
<protein>
    <submittedName>
        <fullName evidence="1">Uncharacterized protein</fullName>
    </submittedName>
</protein>
<dbReference type="Proteomes" id="UP000650628">
    <property type="component" value="Unassembled WGS sequence"/>
</dbReference>
<name>A0A8J3X8A9_9ACTN</name>
<evidence type="ECO:0000313" key="2">
    <source>
        <dbReference type="Proteomes" id="UP000650628"/>
    </source>
</evidence>
<dbReference type="EMBL" id="BOOO01000031">
    <property type="protein sequence ID" value="GII31987.1"/>
    <property type="molecule type" value="Genomic_DNA"/>
</dbReference>